<dbReference type="GO" id="GO:0090482">
    <property type="term" value="F:vitamin transmembrane transporter activity"/>
    <property type="evidence" value="ECO:0007669"/>
    <property type="project" value="InterPro"/>
</dbReference>
<comment type="similarity">
    <text evidence="1">Belongs to the reduced folate carrier (RFC) transporter (TC 2.A.48) family.</text>
</comment>
<dbReference type="OrthoDB" id="18814at2759"/>
<evidence type="ECO:0008006" key="5">
    <source>
        <dbReference type="Google" id="ProtNLM"/>
    </source>
</evidence>
<dbReference type="PANTHER" id="PTHR10686">
    <property type="entry name" value="FOLATE TRANSPORTER"/>
    <property type="match status" value="1"/>
</dbReference>
<accession>A0A6G0U0E5</accession>
<evidence type="ECO:0000256" key="1">
    <source>
        <dbReference type="ARBA" id="ARBA00005773"/>
    </source>
</evidence>
<feature type="transmembrane region" description="Helical" evidence="2">
    <location>
        <begin position="353"/>
        <end position="373"/>
    </location>
</feature>
<proteinExistence type="inferred from homology"/>
<feature type="transmembrane region" description="Helical" evidence="2">
    <location>
        <begin position="385"/>
        <end position="415"/>
    </location>
</feature>
<feature type="transmembrane region" description="Helical" evidence="2">
    <location>
        <begin position="77"/>
        <end position="97"/>
    </location>
</feature>
<feature type="transmembrane region" description="Helical" evidence="2">
    <location>
        <begin position="329"/>
        <end position="347"/>
    </location>
</feature>
<evidence type="ECO:0000256" key="2">
    <source>
        <dbReference type="SAM" id="Phobius"/>
    </source>
</evidence>
<sequence length="445" mass="51225">MDTSKNWKTVSLLVCVFAMVREIRPIEPFFTSFLRSMNFTLDQINEEIYAVGTYSCLVLAVVIFLITDYFRYKPLIIADGIAGILTYALLLGTPSLYRVQMEQVFFGFFYSSEVAFTTYLYAKVDDKQYYQKITSLVKASMLFGRFLSGFIAQTIVSTHLLNEVYLLYISIFSTSFVTLWSLVLPKVEHSLYFHRNKELTLNNKLQQPIGVIIDDNISNNVPRTSKVNKFKEVKQMLFDDFQSAYKNTYVVKKCFWWIVAVVGHIIVRKFNYFISYQVSTYIQVLWEDVNQNKIELMNGAVESIHTLCGAAGAYAVGHLSYDWKKFGDIIFTAGTFVLALLLFIIYYCNSLWILYVLYISYGTCYQVLLTITTSEVAKYIKPDSYGLIFGFNLFMSLLIISIFTLLFIQGLVVVIGTKNQILTVSLMFTSMSALFCVLTVRKWKK</sequence>
<organism evidence="3 4">
    <name type="scientific">Aphis glycines</name>
    <name type="common">Soybean aphid</name>
    <dbReference type="NCBI Taxonomy" id="307491"/>
    <lineage>
        <taxon>Eukaryota</taxon>
        <taxon>Metazoa</taxon>
        <taxon>Ecdysozoa</taxon>
        <taxon>Arthropoda</taxon>
        <taxon>Hexapoda</taxon>
        <taxon>Insecta</taxon>
        <taxon>Pterygota</taxon>
        <taxon>Neoptera</taxon>
        <taxon>Paraneoptera</taxon>
        <taxon>Hemiptera</taxon>
        <taxon>Sternorrhyncha</taxon>
        <taxon>Aphidomorpha</taxon>
        <taxon>Aphidoidea</taxon>
        <taxon>Aphididae</taxon>
        <taxon>Aphidini</taxon>
        <taxon>Aphis</taxon>
        <taxon>Aphis</taxon>
    </lineage>
</organism>
<keyword evidence="2" id="KW-0472">Membrane</keyword>
<dbReference type="Proteomes" id="UP000475862">
    <property type="component" value="Unassembled WGS sequence"/>
</dbReference>
<gene>
    <name evidence="3" type="ORF">AGLY_002476</name>
</gene>
<keyword evidence="2" id="KW-0812">Transmembrane</keyword>
<feature type="transmembrane region" description="Helical" evidence="2">
    <location>
        <begin position="421"/>
        <end position="440"/>
    </location>
</feature>
<dbReference type="Pfam" id="PF01770">
    <property type="entry name" value="Folate_carrier"/>
    <property type="match status" value="1"/>
</dbReference>
<name>A0A6G0U0E5_APHGL</name>
<dbReference type="GO" id="GO:0005886">
    <property type="term" value="C:plasma membrane"/>
    <property type="evidence" value="ECO:0007669"/>
    <property type="project" value="TreeGrafter"/>
</dbReference>
<keyword evidence="2" id="KW-1133">Transmembrane helix</keyword>
<evidence type="ECO:0000313" key="3">
    <source>
        <dbReference type="EMBL" id="KAE9542565.1"/>
    </source>
</evidence>
<dbReference type="InterPro" id="IPR036259">
    <property type="entry name" value="MFS_trans_sf"/>
</dbReference>
<reference evidence="3 4" key="1">
    <citation type="submission" date="2019-08" db="EMBL/GenBank/DDBJ databases">
        <title>The genome of the soybean aphid Biotype 1, its phylome, world population structure and adaptation to the North American continent.</title>
        <authorList>
            <person name="Giordano R."/>
            <person name="Donthu R.K."/>
            <person name="Hernandez A.G."/>
            <person name="Wright C.L."/>
            <person name="Zimin A.V."/>
        </authorList>
    </citation>
    <scope>NUCLEOTIDE SEQUENCE [LARGE SCALE GENOMIC DNA]</scope>
    <source>
        <tissue evidence="3">Whole aphids</tissue>
    </source>
</reference>
<feature type="transmembrane region" description="Helical" evidence="2">
    <location>
        <begin position="167"/>
        <end position="187"/>
    </location>
</feature>
<dbReference type="NCBIfam" id="TIGR00806">
    <property type="entry name" value="rfc"/>
    <property type="match status" value="1"/>
</dbReference>
<dbReference type="PANTHER" id="PTHR10686:SF18">
    <property type="entry name" value="IP11787P-RELATED"/>
    <property type="match status" value="1"/>
</dbReference>
<feature type="transmembrane region" description="Helical" evidence="2">
    <location>
        <begin position="103"/>
        <end position="122"/>
    </location>
</feature>
<dbReference type="Gene3D" id="1.20.1250.20">
    <property type="entry name" value="MFS general substrate transporter like domains"/>
    <property type="match status" value="1"/>
</dbReference>
<keyword evidence="4" id="KW-1185">Reference proteome</keyword>
<dbReference type="AlphaFoldDB" id="A0A6G0U0E5"/>
<protein>
    <recommendedName>
        <fullName evidence="5">Major facilitator superfamily (MFS) profile domain-containing protein</fullName>
    </recommendedName>
</protein>
<comment type="caution">
    <text evidence="3">The sequence shown here is derived from an EMBL/GenBank/DDBJ whole genome shotgun (WGS) entry which is preliminary data.</text>
</comment>
<dbReference type="EMBL" id="VYZN01000009">
    <property type="protein sequence ID" value="KAE9542565.1"/>
    <property type="molecule type" value="Genomic_DNA"/>
</dbReference>
<feature type="transmembrane region" description="Helical" evidence="2">
    <location>
        <begin position="49"/>
        <end position="70"/>
    </location>
</feature>
<dbReference type="InterPro" id="IPR002666">
    <property type="entry name" value="Folate_carrier"/>
</dbReference>
<evidence type="ECO:0000313" key="4">
    <source>
        <dbReference type="Proteomes" id="UP000475862"/>
    </source>
</evidence>
<dbReference type="SUPFAM" id="SSF103473">
    <property type="entry name" value="MFS general substrate transporter"/>
    <property type="match status" value="1"/>
</dbReference>